<reference evidence="2 3" key="1">
    <citation type="submission" date="2016-10" db="EMBL/GenBank/DDBJ databases">
        <authorList>
            <person name="Varghese N."/>
            <person name="Submissions S."/>
        </authorList>
    </citation>
    <scope>NUCLEOTIDE SEQUENCE [LARGE SCALE GENOMIC DNA]</scope>
    <source>
        <strain evidence="2 3">CGMCC 1.3889</strain>
    </source>
</reference>
<accession>A0A1H9N1T1</accession>
<organism evidence="2 3">
    <name type="scientific">Pediococcus ethanolidurans</name>
    <dbReference type="NCBI Taxonomy" id="319653"/>
    <lineage>
        <taxon>Bacteria</taxon>
        <taxon>Bacillati</taxon>
        <taxon>Bacillota</taxon>
        <taxon>Bacilli</taxon>
        <taxon>Lactobacillales</taxon>
        <taxon>Lactobacillaceae</taxon>
        <taxon>Pediococcus</taxon>
    </lineage>
</organism>
<gene>
    <name evidence="2" type="ORF">SAMN04487973_10449</name>
</gene>
<feature type="transmembrane region" description="Helical" evidence="1">
    <location>
        <begin position="30"/>
        <end position="48"/>
    </location>
</feature>
<feature type="transmembrane region" description="Helical" evidence="1">
    <location>
        <begin position="87"/>
        <end position="103"/>
    </location>
</feature>
<sequence>MKRLKLKIILAILLYALVVLGTFTDIAYPIPTIVMYILVFVFGTVVVLRESNRIYKYSLYPALTYAITQVLLIMYEPQQMSMVFDNLYFLLLMFLYSLFLGFHKRK</sequence>
<evidence type="ECO:0000313" key="2">
    <source>
        <dbReference type="EMBL" id="SER29771.1"/>
    </source>
</evidence>
<keyword evidence="1" id="KW-0472">Membrane</keyword>
<feature type="transmembrane region" description="Helical" evidence="1">
    <location>
        <begin position="7"/>
        <end position="24"/>
    </location>
</feature>
<dbReference type="RefSeq" id="WP_057805254.1">
    <property type="nucleotide sequence ID" value="NZ_BJYP01000009.1"/>
</dbReference>
<dbReference type="Proteomes" id="UP000182818">
    <property type="component" value="Unassembled WGS sequence"/>
</dbReference>
<evidence type="ECO:0000256" key="1">
    <source>
        <dbReference type="SAM" id="Phobius"/>
    </source>
</evidence>
<comment type="caution">
    <text evidence="2">The sequence shown here is derived from an EMBL/GenBank/DDBJ whole genome shotgun (WGS) entry which is preliminary data.</text>
</comment>
<keyword evidence="1" id="KW-1133">Transmembrane helix</keyword>
<evidence type="ECO:0008006" key="4">
    <source>
        <dbReference type="Google" id="ProtNLM"/>
    </source>
</evidence>
<keyword evidence="3" id="KW-1185">Reference proteome</keyword>
<protein>
    <recommendedName>
        <fullName evidence="4">Integral membrane protein</fullName>
    </recommendedName>
</protein>
<name>A0A1H9N1T1_9LACO</name>
<dbReference type="GeneID" id="76042906"/>
<evidence type="ECO:0000313" key="3">
    <source>
        <dbReference type="Proteomes" id="UP000182818"/>
    </source>
</evidence>
<proteinExistence type="predicted"/>
<feature type="transmembrane region" description="Helical" evidence="1">
    <location>
        <begin position="57"/>
        <end position="75"/>
    </location>
</feature>
<dbReference type="EMBL" id="FOGK01000004">
    <property type="protein sequence ID" value="SER29771.1"/>
    <property type="molecule type" value="Genomic_DNA"/>
</dbReference>
<keyword evidence="1" id="KW-0812">Transmembrane</keyword>